<evidence type="ECO:0000256" key="1">
    <source>
        <dbReference type="SAM" id="MobiDB-lite"/>
    </source>
</evidence>
<feature type="compositionally biased region" description="Polar residues" evidence="1">
    <location>
        <begin position="1"/>
        <end position="10"/>
    </location>
</feature>
<dbReference type="Proteomes" id="UP000276133">
    <property type="component" value="Unassembled WGS sequence"/>
</dbReference>
<evidence type="ECO:0000259" key="2">
    <source>
        <dbReference type="Pfam" id="PF00498"/>
    </source>
</evidence>
<gene>
    <name evidence="3" type="ORF">BpHYR1_046653</name>
</gene>
<dbReference type="InterPro" id="IPR052212">
    <property type="entry name" value="PH-like_domain"/>
</dbReference>
<accession>A0A3M7RVP4</accession>
<proteinExistence type="predicted"/>
<dbReference type="AlphaFoldDB" id="A0A3M7RVP4"/>
<feature type="domain" description="FHA" evidence="2">
    <location>
        <begin position="178"/>
        <end position="228"/>
    </location>
</feature>
<feature type="region of interest" description="Disordered" evidence="1">
    <location>
        <begin position="284"/>
        <end position="345"/>
    </location>
</feature>
<feature type="compositionally biased region" description="Basic and acidic residues" evidence="1">
    <location>
        <begin position="290"/>
        <end position="311"/>
    </location>
</feature>
<feature type="compositionally biased region" description="Basic and acidic residues" evidence="1">
    <location>
        <begin position="320"/>
        <end position="334"/>
    </location>
</feature>
<dbReference type="EMBL" id="REGN01002531">
    <property type="protein sequence ID" value="RNA27519.1"/>
    <property type="molecule type" value="Genomic_DNA"/>
</dbReference>
<dbReference type="OrthoDB" id="6020705at2759"/>
<dbReference type="SUPFAM" id="SSF49879">
    <property type="entry name" value="SMAD/FHA domain"/>
    <property type="match status" value="1"/>
</dbReference>
<dbReference type="InterPro" id="IPR008984">
    <property type="entry name" value="SMAD_FHA_dom_sf"/>
</dbReference>
<feature type="compositionally biased region" description="Basic and acidic residues" evidence="1">
    <location>
        <begin position="13"/>
        <end position="24"/>
    </location>
</feature>
<name>A0A3M7RVP4_BRAPC</name>
<dbReference type="Pfam" id="PF00498">
    <property type="entry name" value="FHA"/>
    <property type="match status" value="1"/>
</dbReference>
<feature type="region of interest" description="Disordered" evidence="1">
    <location>
        <begin position="1"/>
        <end position="36"/>
    </location>
</feature>
<dbReference type="Gene3D" id="2.60.200.20">
    <property type="match status" value="1"/>
</dbReference>
<dbReference type="PANTHER" id="PTHR12156">
    <property type="entry name" value="PLECKSTRIN HOMOLOGY-LIKE DOMAIN, FAMILY B, MEMBER 3"/>
    <property type="match status" value="1"/>
</dbReference>
<protein>
    <submittedName>
        <fullName evidence="3">Pleckstrin homology-like domain family B member 2 isoform X1</fullName>
    </submittedName>
</protein>
<organism evidence="3 4">
    <name type="scientific">Brachionus plicatilis</name>
    <name type="common">Marine rotifer</name>
    <name type="synonym">Brachionus muelleri</name>
    <dbReference type="NCBI Taxonomy" id="10195"/>
    <lineage>
        <taxon>Eukaryota</taxon>
        <taxon>Metazoa</taxon>
        <taxon>Spiralia</taxon>
        <taxon>Gnathifera</taxon>
        <taxon>Rotifera</taxon>
        <taxon>Eurotatoria</taxon>
        <taxon>Monogononta</taxon>
        <taxon>Pseudotrocha</taxon>
        <taxon>Ploima</taxon>
        <taxon>Brachionidae</taxon>
        <taxon>Brachionus</taxon>
    </lineage>
</organism>
<comment type="caution">
    <text evidence="3">The sequence shown here is derived from an EMBL/GenBank/DDBJ whole genome shotgun (WGS) entry which is preliminary data.</text>
</comment>
<dbReference type="PANTHER" id="PTHR12156:SF22">
    <property type="entry name" value="PLECKSTRIN HOMOLOGY-LIKE DOMAIN FAMILY B MEMBER 3"/>
    <property type="match status" value="1"/>
</dbReference>
<keyword evidence="4" id="KW-1185">Reference proteome</keyword>
<dbReference type="InterPro" id="IPR000253">
    <property type="entry name" value="FHA_dom"/>
</dbReference>
<evidence type="ECO:0000313" key="3">
    <source>
        <dbReference type="EMBL" id="RNA27519.1"/>
    </source>
</evidence>
<evidence type="ECO:0000313" key="4">
    <source>
        <dbReference type="Proteomes" id="UP000276133"/>
    </source>
</evidence>
<sequence length="424" mass="48074">MVNFHNSKPELSNIDKNENFERSKNNSKRSSLRNFKSWTPFNDHSETKKSFKDEYLIATTGIVRRMANSISSQLLNKSNSTLERPKPNLLPDRRSVLLSNLDKKIDSSFQKNPSKPSINHAKNNSNLYFKETIDGINIQLQEPHLISVSFDESKNDQSSDLLSKTSIQIFPLKLGKCSVGSSEKSDLVIKGPGIQSLHCFIENSSKSKSIENLNKENTQFTNRKSFGSLFKRAKTKDASNSRVTMYPIAKLCAIDGVLIESPTALTSGNIICFGESNYFRYNHPNNENRLNSRKEEKSSEQSSDNKSKVEKASIIAIKSQKKEENTEKMLEHQETQLSESNTKGDEFNCKDCEERKLSKVRFSIPEKSSLNESNKSDENLNKESVEAIDPMELELIKYLNSSKLNAALNRKSIWIPGYGLVNFF</sequence>
<reference evidence="3 4" key="1">
    <citation type="journal article" date="2018" name="Sci. Rep.">
        <title>Genomic signatures of local adaptation to the degree of environmental predictability in rotifers.</title>
        <authorList>
            <person name="Franch-Gras L."/>
            <person name="Hahn C."/>
            <person name="Garcia-Roger E.M."/>
            <person name="Carmona M.J."/>
            <person name="Serra M."/>
            <person name="Gomez A."/>
        </authorList>
    </citation>
    <scope>NUCLEOTIDE SEQUENCE [LARGE SCALE GENOMIC DNA]</scope>
    <source>
        <strain evidence="3">HYR1</strain>
    </source>
</reference>